<organism evidence="1 2">
    <name type="scientific">Anaerostipes hadrus</name>
    <dbReference type="NCBI Taxonomy" id="649756"/>
    <lineage>
        <taxon>Bacteria</taxon>
        <taxon>Bacillati</taxon>
        <taxon>Bacillota</taxon>
        <taxon>Clostridia</taxon>
        <taxon>Lachnospirales</taxon>
        <taxon>Lachnospiraceae</taxon>
        <taxon>Anaerostipes</taxon>
    </lineage>
</organism>
<evidence type="ECO:0000313" key="2">
    <source>
        <dbReference type="Proteomes" id="UP000095598"/>
    </source>
</evidence>
<evidence type="ECO:0000313" key="1">
    <source>
        <dbReference type="EMBL" id="CUN20616.1"/>
    </source>
</evidence>
<name>A0A173V1Z6_ANAHA</name>
<protein>
    <recommendedName>
        <fullName evidence="3">CopG family transcriptional regulator</fullName>
    </recommendedName>
</protein>
<reference evidence="1 2" key="1">
    <citation type="submission" date="2015-09" db="EMBL/GenBank/DDBJ databases">
        <authorList>
            <consortium name="Pathogen Informatics"/>
        </authorList>
    </citation>
    <scope>NUCLEOTIDE SEQUENCE [LARGE SCALE GENOMIC DNA]</scope>
    <source>
        <strain evidence="1 2">2789STDY5608868</strain>
    </source>
</reference>
<dbReference type="Proteomes" id="UP000095598">
    <property type="component" value="Unassembled WGS sequence"/>
</dbReference>
<accession>A0A173V1Z6</accession>
<evidence type="ECO:0008006" key="3">
    <source>
        <dbReference type="Google" id="ProtNLM"/>
    </source>
</evidence>
<dbReference type="RefSeq" id="WP_055259984.1">
    <property type="nucleotide sequence ID" value="NZ_CYXT01000052.1"/>
</dbReference>
<dbReference type="EMBL" id="CYXT01000052">
    <property type="protein sequence ID" value="CUN20616.1"/>
    <property type="molecule type" value="Genomic_DNA"/>
</dbReference>
<sequence>MEKKKMGRPTDDPKTIVKRARMSEDDVKKLNECCDILQLTASDVIRLGIQELYEKIQKINEKI</sequence>
<proteinExistence type="predicted"/>
<gene>
    <name evidence="1" type="ORF">ERS852425_03322</name>
</gene>
<dbReference type="AlphaFoldDB" id="A0A173V1Z6"/>